<sequence>MSETTLDPDQPLAVPLPAARTAAQAGVAPVSDDPFTLNAVRVLLRRWDELVDVLTRIATRPAVVDELRRSISTLAGASWELSRHRPRPLRELAVFLPSNNILYSYVLFGLVPARFAERVVIRPSTRVAEAVREVHRVLSTDPLLADGFPVELAELSQRRFLARCSAADAVVFTGKPENATAVAARLTGDPLVLAFGSGPNPVVVGPEADLASVVADVVRVRTYNSGQDCLCPDVVMVHESVADDFVAELASAVRGLRVGRREEFDVEVAPLVYPDAVRDIADFLAAHRGAVRAGGRVRADLGFVEPTLLDLPWDPAFHPPEFFGPVFAVTRYRDVADVRRWASSPEELRRGMYLSHYGEPALTERVLGTAVTLAEQVTLDEENGNAPLGGYGLEAGHARRGAAVVARPLLLSAELGAAGLGPTASGGGREPR</sequence>
<evidence type="ECO:0000259" key="2">
    <source>
        <dbReference type="Pfam" id="PF00171"/>
    </source>
</evidence>
<name>A0AA45L5X5_9PSEU</name>
<evidence type="ECO:0000313" key="3">
    <source>
        <dbReference type="EMBL" id="QUF03770.1"/>
    </source>
</evidence>
<dbReference type="PANTHER" id="PTHR43217:SF1">
    <property type="entry name" value="SUCCINATE SEMIALDEHYDE DEHYDROGENASE [NAD(P)+] SAD"/>
    <property type="match status" value="1"/>
</dbReference>
<dbReference type="Gene3D" id="3.40.309.10">
    <property type="entry name" value="Aldehyde Dehydrogenase, Chain A, domain 2"/>
    <property type="match status" value="1"/>
</dbReference>
<organism evidence="3 4">
    <name type="scientific">Actinosynnema pretiosum subsp. pretiosum</name>
    <dbReference type="NCBI Taxonomy" id="103721"/>
    <lineage>
        <taxon>Bacteria</taxon>
        <taxon>Bacillati</taxon>
        <taxon>Actinomycetota</taxon>
        <taxon>Actinomycetes</taxon>
        <taxon>Pseudonocardiales</taxon>
        <taxon>Pseudonocardiaceae</taxon>
        <taxon>Actinosynnema</taxon>
    </lineage>
</organism>
<dbReference type="InterPro" id="IPR015590">
    <property type="entry name" value="Aldehyde_DH_dom"/>
</dbReference>
<dbReference type="Gene3D" id="3.40.605.10">
    <property type="entry name" value="Aldehyde Dehydrogenase, Chain A, domain 1"/>
    <property type="match status" value="1"/>
</dbReference>
<dbReference type="PANTHER" id="PTHR43217">
    <property type="entry name" value="SUCCINATE SEMIALDEHYDE DEHYDROGENASE [NAD(P)+] SAD"/>
    <property type="match status" value="1"/>
</dbReference>
<dbReference type="Pfam" id="PF00171">
    <property type="entry name" value="Aldedh"/>
    <property type="match status" value="1"/>
</dbReference>
<dbReference type="InterPro" id="IPR016161">
    <property type="entry name" value="Ald_DH/histidinol_DH"/>
</dbReference>
<evidence type="ECO:0000313" key="4">
    <source>
        <dbReference type="Proteomes" id="UP000677152"/>
    </source>
</evidence>
<evidence type="ECO:0000256" key="1">
    <source>
        <dbReference type="ARBA" id="ARBA00023002"/>
    </source>
</evidence>
<protein>
    <submittedName>
        <fullName evidence="3">Aldehyde dehydrogenase family protein</fullName>
    </submittedName>
</protein>
<proteinExistence type="predicted"/>
<dbReference type="InterPro" id="IPR016163">
    <property type="entry name" value="Ald_DH_C"/>
</dbReference>
<dbReference type="EMBL" id="CP073249">
    <property type="protein sequence ID" value="QUF03770.1"/>
    <property type="molecule type" value="Genomic_DNA"/>
</dbReference>
<dbReference type="InterPro" id="IPR047110">
    <property type="entry name" value="GABD/Sad-like"/>
</dbReference>
<accession>A0AA45L5X5</accession>
<dbReference type="AlphaFoldDB" id="A0AA45L5X5"/>
<dbReference type="SUPFAM" id="SSF53720">
    <property type="entry name" value="ALDH-like"/>
    <property type="match status" value="1"/>
</dbReference>
<feature type="domain" description="Aldehyde dehydrogenase" evidence="2">
    <location>
        <begin position="161"/>
        <end position="342"/>
    </location>
</feature>
<gene>
    <name evidence="3" type="ORF">KCV87_31120</name>
</gene>
<dbReference type="Proteomes" id="UP000677152">
    <property type="component" value="Chromosome"/>
</dbReference>
<keyword evidence="1" id="KW-0560">Oxidoreductase</keyword>
<dbReference type="InterPro" id="IPR016162">
    <property type="entry name" value="Ald_DH_N"/>
</dbReference>
<dbReference type="GO" id="GO:0004777">
    <property type="term" value="F:succinate-semialdehyde dehydrogenase (NAD+) activity"/>
    <property type="evidence" value="ECO:0007669"/>
    <property type="project" value="TreeGrafter"/>
</dbReference>
<reference evidence="3" key="1">
    <citation type="submission" date="2021-04" db="EMBL/GenBank/DDBJ databases">
        <title>Genomic sequence of Actinosynnema pretiosum subsp. pretiosum ATCC 31280 (C-14919).</title>
        <authorList>
            <person name="Bai L."/>
            <person name="Wang X."/>
            <person name="Xiao Y."/>
        </authorList>
    </citation>
    <scope>NUCLEOTIDE SEQUENCE</scope>
    <source>
        <strain evidence="3">ATCC 31280</strain>
    </source>
</reference>